<comment type="similarity">
    <text evidence="2">In the central section; belongs to the 3-hydroxyacyl-CoA dehydrogenase family.</text>
</comment>
<evidence type="ECO:0000313" key="13">
    <source>
        <dbReference type="EMBL" id="MBV0933592.1"/>
    </source>
</evidence>
<name>A0ABS6MB98_9GAMM</name>
<evidence type="ECO:0000256" key="9">
    <source>
        <dbReference type="ARBA" id="ARBA00023239"/>
    </source>
</evidence>
<evidence type="ECO:0000259" key="11">
    <source>
        <dbReference type="Pfam" id="PF00725"/>
    </source>
</evidence>
<accession>A0ABS6MB98</accession>
<dbReference type="InterPro" id="IPR006176">
    <property type="entry name" value="3-OHacyl-CoA_DH_NAD-bd"/>
</dbReference>
<keyword evidence="5" id="KW-0276">Fatty acid metabolism</keyword>
<dbReference type="PROSITE" id="PS00067">
    <property type="entry name" value="3HCDH"/>
    <property type="match status" value="1"/>
</dbReference>
<keyword evidence="8" id="KW-0443">Lipid metabolism</keyword>
<dbReference type="PANTHER" id="PTHR43612">
    <property type="entry name" value="TRIFUNCTIONAL ENZYME SUBUNIT ALPHA"/>
    <property type="match status" value="1"/>
</dbReference>
<proteinExistence type="inferred from homology"/>
<evidence type="ECO:0000256" key="5">
    <source>
        <dbReference type="ARBA" id="ARBA00022832"/>
    </source>
</evidence>
<dbReference type="EMBL" id="JAHQZT010000010">
    <property type="protein sequence ID" value="MBV0933592.1"/>
    <property type="molecule type" value="Genomic_DNA"/>
</dbReference>
<comment type="similarity">
    <text evidence="3">In the N-terminal section; belongs to the enoyl-CoA hydratase/isomerase family.</text>
</comment>
<protein>
    <recommendedName>
        <fullName evidence="4">enoyl-CoA hydratase</fullName>
        <ecNumber evidence="4">4.2.1.17</ecNumber>
    </recommendedName>
</protein>
<dbReference type="NCBIfam" id="NF008727">
    <property type="entry name" value="PRK11730.1"/>
    <property type="match status" value="1"/>
</dbReference>
<evidence type="ECO:0000256" key="8">
    <source>
        <dbReference type="ARBA" id="ARBA00023098"/>
    </source>
</evidence>
<reference evidence="13 14" key="1">
    <citation type="submission" date="2021-06" db="EMBL/GenBank/DDBJ databases">
        <title>Bacterium isolated from marine sediment.</title>
        <authorList>
            <person name="Zhu K.-L."/>
            <person name="Du Z.-J."/>
            <person name="Liang Q.-Y."/>
        </authorList>
    </citation>
    <scope>NUCLEOTIDE SEQUENCE [LARGE SCALE GENOMIC DNA]</scope>
    <source>
        <strain evidence="13 14">A346</strain>
    </source>
</reference>
<evidence type="ECO:0000256" key="4">
    <source>
        <dbReference type="ARBA" id="ARBA00012076"/>
    </source>
</evidence>
<dbReference type="InterPro" id="IPR050136">
    <property type="entry name" value="FA_oxidation_alpha_subunit"/>
</dbReference>
<dbReference type="InterPro" id="IPR006180">
    <property type="entry name" value="3-OHacyl-CoA_DH_CS"/>
</dbReference>
<dbReference type="Pfam" id="PF00725">
    <property type="entry name" value="3HCDH"/>
    <property type="match status" value="1"/>
</dbReference>
<evidence type="ECO:0000256" key="3">
    <source>
        <dbReference type="ARBA" id="ARBA00008750"/>
    </source>
</evidence>
<feature type="domain" description="3-hydroxyacyl-CoA dehydrogenase C-terminal" evidence="11">
    <location>
        <begin position="492"/>
        <end position="587"/>
    </location>
</feature>
<sequence length="713" mass="77040">MMYSGESLKLRMLDNGIGELVFHQAEAPVNTLNQRALTELGEVVEQLQQDESMTGLLISSAKSGFIAGADITEFPVLSAMPDARLQAVITATQRTFATLEQLPFPSVVIIGGAALGGGLELALSADFRVLADDARLGLPEVGLGICPAWGGTVRLSRLLEPNQALQWLLSGRTFRAEAALNDGVADQVVPAEQLREAGLALLQRAIEGEVNVQRQRQRKRMARPPEAADSIQLEGIERLLQTHYPAPEAILKAVRQHLSLPFEAALQVEVDTFVQLAHGDVARSLVGLFMNNQLLQRKARRLSQAARPVRQAAVLGAGVMGSEIACQSARSGVPVVLKDINDAVLERGMQTIRTLLQRQVSQGRLAQDRAERIQAGVAPLLSLEHHAGVDLVVEAVVEQADIKSSVLAEVEQQLDESAVLATNTSTLSIDRLATGLSRPEQFCGLHFFNPVHRMPLIEVVRGRRTSESTLATAVAYATALGKTPIVVNDGPGFLVNRILFPYFNAFNRLLLDGVDFERIDRVMESFGWPMGPARLADVVGLDVLVHADTVLQAGFPDRMQHAGPVIAAKLSAAGMLGCKSGQGFYCYERDADGRPVHRPAPEARALVALEGAAGVTDQVIRDRLMVPLCLEAVRCLEDGIVETAAEVDMGLVLGLGFPRFRGGALRYIDTLGLETFASRARALQHLGPLYQLPAAFRARLARGRRFYQPATGG</sequence>
<dbReference type="Pfam" id="PF00378">
    <property type="entry name" value="ECH_1"/>
    <property type="match status" value="1"/>
</dbReference>
<evidence type="ECO:0000256" key="1">
    <source>
        <dbReference type="ARBA" id="ARBA00005005"/>
    </source>
</evidence>
<evidence type="ECO:0000256" key="10">
    <source>
        <dbReference type="ARBA" id="ARBA00023268"/>
    </source>
</evidence>
<keyword evidence="6" id="KW-0442">Lipid degradation</keyword>
<dbReference type="EC" id="4.2.1.17" evidence="4"/>
<dbReference type="PANTHER" id="PTHR43612:SF3">
    <property type="entry name" value="TRIFUNCTIONAL ENZYME SUBUNIT ALPHA, MITOCHONDRIAL"/>
    <property type="match status" value="1"/>
</dbReference>
<keyword evidence="7" id="KW-0560">Oxidoreductase</keyword>
<evidence type="ECO:0000259" key="12">
    <source>
        <dbReference type="Pfam" id="PF02737"/>
    </source>
</evidence>
<comment type="caution">
    <text evidence="13">The sequence shown here is derived from an EMBL/GenBank/DDBJ whole genome shotgun (WGS) entry which is preliminary data.</text>
</comment>
<evidence type="ECO:0000256" key="7">
    <source>
        <dbReference type="ARBA" id="ARBA00023002"/>
    </source>
</evidence>
<dbReference type="InterPro" id="IPR006108">
    <property type="entry name" value="3HC_DH_C"/>
</dbReference>
<gene>
    <name evidence="13" type="primary">fadB</name>
    <name evidence="13" type="ORF">KTN04_09605</name>
</gene>
<dbReference type="Proteomes" id="UP000755551">
    <property type="component" value="Unassembled WGS sequence"/>
</dbReference>
<dbReference type="InterPro" id="IPR001753">
    <property type="entry name" value="Enoyl-CoA_hydra/iso"/>
</dbReference>
<comment type="pathway">
    <text evidence="1">Lipid metabolism; fatty acid beta-oxidation.</text>
</comment>
<feature type="domain" description="3-hydroxyacyl-CoA dehydrogenase NAD binding" evidence="12">
    <location>
        <begin position="312"/>
        <end position="489"/>
    </location>
</feature>
<dbReference type="CDD" id="cd06558">
    <property type="entry name" value="crotonase-like"/>
    <property type="match status" value="1"/>
</dbReference>
<dbReference type="Pfam" id="PF02737">
    <property type="entry name" value="3HCDH_N"/>
    <property type="match status" value="1"/>
</dbReference>
<evidence type="ECO:0000313" key="14">
    <source>
        <dbReference type="Proteomes" id="UP000755551"/>
    </source>
</evidence>
<evidence type="ECO:0000256" key="6">
    <source>
        <dbReference type="ARBA" id="ARBA00022963"/>
    </source>
</evidence>
<organism evidence="13 14">
    <name type="scientific">Marinobacterium weihaiense</name>
    <dbReference type="NCBI Taxonomy" id="2851016"/>
    <lineage>
        <taxon>Bacteria</taxon>
        <taxon>Pseudomonadati</taxon>
        <taxon>Pseudomonadota</taxon>
        <taxon>Gammaproteobacteria</taxon>
        <taxon>Oceanospirillales</taxon>
        <taxon>Oceanospirillaceae</taxon>
        <taxon>Marinobacterium</taxon>
    </lineage>
</organism>
<keyword evidence="9" id="KW-0456">Lyase</keyword>
<dbReference type="RefSeq" id="WP_217335012.1">
    <property type="nucleotide sequence ID" value="NZ_JAHQZT010000010.1"/>
</dbReference>
<evidence type="ECO:0000256" key="2">
    <source>
        <dbReference type="ARBA" id="ARBA00007005"/>
    </source>
</evidence>
<keyword evidence="10" id="KW-0511">Multifunctional enzyme</keyword>
<keyword evidence="14" id="KW-1185">Reference proteome</keyword>